<gene>
    <name evidence="2" type="ORF">DFH01_27225</name>
</gene>
<name>A0A317F7J8_9PROT</name>
<dbReference type="EMBL" id="QGNA01000009">
    <property type="protein sequence ID" value="PWS34027.1"/>
    <property type="molecule type" value="Genomic_DNA"/>
</dbReference>
<evidence type="ECO:0008006" key="4">
    <source>
        <dbReference type="Google" id="ProtNLM"/>
    </source>
</evidence>
<protein>
    <recommendedName>
        <fullName evidence="4">DUF3106 domain-containing protein</fullName>
    </recommendedName>
</protein>
<feature type="compositionally biased region" description="Pro residues" evidence="1">
    <location>
        <begin position="115"/>
        <end position="125"/>
    </location>
</feature>
<feature type="compositionally biased region" description="Gly residues" evidence="1">
    <location>
        <begin position="103"/>
        <end position="114"/>
    </location>
</feature>
<proteinExistence type="predicted"/>
<comment type="caution">
    <text evidence="2">The sequence shown here is derived from an EMBL/GenBank/DDBJ whole genome shotgun (WGS) entry which is preliminary data.</text>
</comment>
<dbReference type="AlphaFoldDB" id="A0A317F7J8"/>
<evidence type="ECO:0000256" key="1">
    <source>
        <dbReference type="SAM" id="MobiDB-lite"/>
    </source>
</evidence>
<evidence type="ECO:0000313" key="3">
    <source>
        <dbReference type="Proteomes" id="UP000245765"/>
    </source>
</evidence>
<keyword evidence="3" id="KW-1185">Reference proteome</keyword>
<accession>A0A317F7J8</accession>
<dbReference type="Proteomes" id="UP000245765">
    <property type="component" value="Unassembled WGS sequence"/>
</dbReference>
<feature type="region of interest" description="Disordered" evidence="1">
    <location>
        <begin position="86"/>
        <end position="125"/>
    </location>
</feature>
<reference evidence="3" key="1">
    <citation type="submission" date="2018-05" db="EMBL/GenBank/DDBJ databases">
        <authorList>
            <person name="Du Z."/>
            <person name="Wang X."/>
        </authorList>
    </citation>
    <scope>NUCLEOTIDE SEQUENCE [LARGE SCALE GENOMIC DNA]</scope>
    <source>
        <strain evidence="3">CQN31</strain>
    </source>
</reference>
<evidence type="ECO:0000313" key="2">
    <source>
        <dbReference type="EMBL" id="PWS34027.1"/>
    </source>
</evidence>
<organism evidence="2 3">
    <name type="scientific">Falsiroseomonas bella</name>
    <dbReference type="NCBI Taxonomy" id="2184016"/>
    <lineage>
        <taxon>Bacteria</taxon>
        <taxon>Pseudomonadati</taxon>
        <taxon>Pseudomonadota</taxon>
        <taxon>Alphaproteobacteria</taxon>
        <taxon>Acetobacterales</taxon>
        <taxon>Roseomonadaceae</taxon>
        <taxon>Falsiroseomonas</taxon>
    </lineage>
</organism>
<sequence>MAAWPEEFAMQRRALLGLAFAGLPMAALAQPRMTEAQRRQFHDEVLARDFSALPPGAQQRVTEAFRAGTPDLPEADVQARWNAMTAQQRGEVLTMHERRRGRGPGMGPGGGRGPGPGPGPNRPPG</sequence>